<organism evidence="9 10">
    <name type="scientific">Anisodus tanguticus</name>
    <dbReference type="NCBI Taxonomy" id="243964"/>
    <lineage>
        <taxon>Eukaryota</taxon>
        <taxon>Viridiplantae</taxon>
        <taxon>Streptophyta</taxon>
        <taxon>Embryophyta</taxon>
        <taxon>Tracheophyta</taxon>
        <taxon>Spermatophyta</taxon>
        <taxon>Magnoliopsida</taxon>
        <taxon>eudicotyledons</taxon>
        <taxon>Gunneridae</taxon>
        <taxon>Pentapetalae</taxon>
        <taxon>asterids</taxon>
        <taxon>lamiids</taxon>
        <taxon>Solanales</taxon>
        <taxon>Solanaceae</taxon>
        <taxon>Solanoideae</taxon>
        <taxon>Hyoscyameae</taxon>
        <taxon>Anisodus</taxon>
    </lineage>
</organism>
<dbReference type="SUPFAM" id="SSF52743">
    <property type="entry name" value="Subtilisin-like"/>
    <property type="match status" value="1"/>
</dbReference>
<dbReference type="GO" id="GO:0004252">
    <property type="term" value="F:serine-type endopeptidase activity"/>
    <property type="evidence" value="ECO:0007669"/>
    <property type="project" value="UniProtKB-UniRule"/>
</dbReference>
<feature type="active site" description="Charge relay system" evidence="6 7">
    <location>
        <position position="343"/>
    </location>
</feature>
<dbReference type="Pfam" id="PF00082">
    <property type="entry name" value="Peptidase_S8"/>
    <property type="match status" value="2"/>
</dbReference>
<evidence type="ECO:0000256" key="5">
    <source>
        <dbReference type="ARBA" id="ARBA00022825"/>
    </source>
</evidence>
<dbReference type="PROSITE" id="PS51892">
    <property type="entry name" value="SUBTILASE"/>
    <property type="match status" value="1"/>
</dbReference>
<keyword evidence="3" id="KW-0732">Signal</keyword>
<comment type="similarity">
    <text evidence="1 7">Belongs to the peptidase S8 family.</text>
</comment>
<keyword evidence="5 7" id="KW-0720">Serine protease</keyword>
<proteinExistence type="inferred from homology"/>
<dbReference type="PANTHER" id="PTHR10795">
    <property type="entry name" value="PROPROTEIN CONVERTASE SUBTILISIN/KEXIN"/>
    <property type="match status" value="1"/>
</dbReference>
<feature type="active site" description="Charge relay system" evidence="6 7">
    <location>
        <position position="57"/>
    </location>
</feature>
<evidence type="ECO:0000259" key="8">
    <source>
        <dbReference type="Pfam" id="PF00082"/>
    </source>
</evidence>
<evidence type="ECO:0000256" key="3">
    <source>
        <dbReference type="ARBA" id="ARBA00022729"/>
    </source>
</evidence>
<evidence type="ECO:0000313" key="9">
    <source>
        <dbReference type="EMBL" id="KAK4345710.1"/>
    </source>
</evidence>
<dbReference type="AlphaFoldDB" id="A0AAE1R583"/>
<evidence type="ECO:0000256" key="4">
    <source>
        <dbReference type="ARBA" id="ARBA00022801"/>
    </source>
</evidence>
<dbReference type="Gene3D" id="3.50.30.30">
    <property type="match status" value="1"/>
</dbReference>
<accession>A0AAE1R583</accession>
<dbReference type="PRINTS" id="PR00723">
    <property type="entry name" value="SUBTILISIN"/>
</dbReference>
<reference evidence="9" key="1">
    <citation type="submission" date="2023-12" db="EMBL/GenBank/DDBJ databases">
        <title>Genome assembly of Anisodus tanguticus.</title>
        <authorList>
            <person name="Wang Y.-J."/>
        </authorList>
    </citation>
    <scope>NUCLEOTIDE SEQUENCE</scope>
    <source>
        <strain evidence="9">KB-2021</strain>
        <tissue evidence="9">Leaf</tissue>
    </source>
</reference>
<evidence type="ECO:0000256" key="2">
    <source>
        <dbReference type="ARBA" id="ARBA00022670"/>
    </source>
</evidence>
<keyword evidence="10" id="KW-1185">Reference proteome</keyword>
<dbReference type="InterPro" id="IPR045051">
    <property type="entry name" value="SBT"/>
</dbReference>
<gene>
    <name evidence="9" type="ORF">RND71_035886</name>
</gene>
<dbReference type="Gene3D" id="3.40.50.200">
    <property type="entry name" value="Peptidase S8/S53 domain"/>
    <property type="match status" value="3"/>
</dbReference>
<keyword evidence="4 7" id="KW-0378">Hydrolase</keyword>
<feature type="domain" description="Peptidase S8/S53" evidence="8">
    <location>
        <begin position="48"/>
        <end position="165"/>
    </location>
</feature>
<protein>
    <recommendedName>
        <fullName evidence="8">Peptidase S8/S53 domain-containing protein</fullName>
    </recommendedName>
</protein>
<feature type="active site" description="Charge relay system" evidence="6 7">
    <location>
        <position position="93"/>
    </location>
</feature>
<dbReference type="InterPro" id="IPR036852">
    <property type="entry name" value="Peptidase_S8/S53_dom_sf"/>
</dbReference>
<evidence type="ECO:0000256" key="1">
    <source>
        <dbReference type="ARBA" id="ARBA00011073"/>
    </source>
</evidence>
<dbReference type="EMBL" id="JAVYJV010000019">
    <property type="protein sequence ID" value="KAK4345710.1"/>
    <property type="molecule type" value="Genomic_DNA"/>
</dbReference>
<sequence length="368" mass="39373">MTANQLETQQRGFLSAYKDRTVEAHTTHTSEFLKLKPSSGLWPASGFGQDVIIGVLDSGVWPESASFRDDGLSEIPKKWKGICKPGTKDTDGHGTHVASTAARSFAKGVSYFGYAPGTARGIAPRARIAVYKFSFEEGTLTSDLIAAMDQAVTDGGVLVSASAGNSGPEMGTLVNGVPWIFIVASCSTDRSFSGTLTLGNGLKITGFSLFPVRTTIKELPVLYNESISPCDSSDLLSLIPNAGRSIMIYYSGAVEVEEQMPAISESRFGRAIYISDDPDVLTSNYFPNRGVVISTKEGKQVIHYATKSVKPKASISFKETHIDVKPAICKLQSQILWHQECTSMASPHIAGIAAMLKGAHPGWSPSAI</sequence>
<evidence type="ECO:0000256" key="7">
    <source>
        <dbReference type="PROSITE-ProRule" id="PRU01240"/>
    </source>
</evidence>
<name>A0AAE1R583_9SOLA</name>
<dbReference type="GO" id="GO:0006508">
    <property type="term" value="P:proteolysis"/>
    <property type="evidence" value="ECO:0007669"/>
    <property type="project" value="UniProtKB-KW"/>
</dbReference>
<evidence type="ECO:0000256" key="6">
    <source>
        <dbReference type="PIRSR" id="PIRSR615500-1"/>
    </source>
</evidence>
<keyword evidence="2 7" id="KW-0645">Protease</keyword>
<feature type="domain" description="Peptidase S8/S53" evidence="8">
    <location>
        <begin position="340"/>
        <end position="367"/>
    </location>
</feature>
<evidence type="ECO:0000313" key="10">
    <source>
        <dbReference type="Proteomes" id="UP001291623"/>
    </source>
</evidence>
<dbReference type="InterPro" id="IPR000209">
    <property type="entry name" value="Peptidase_S8/S53_dom"/>
</dbReference>
<dbReference type="InterPro" id="IPR015500">
    <property type="entry name" value="Peptidase_S8_subtilisin-rel"/>
</dbReference>
<comment type="caution">
    <text evidence="9">The sequence shown here is derived from an EMBL/GenBank/DDBJ whole genome shotgun (WGS) entry which is preliminary data.</text>
</comment>
<dbReference type="Proteomes" id="UP001291623">
    <property type="component" value="Unassembled WGS sequence"/>
</dbReference>